<keyword evidence="1" id="KW-1133">Transmembrane helix</keyword>
<keyword evidence="1" id="KW-0472">Membrane</keyword>
<dbReference type="InterPro" id="IPR018649">
    <property type="entry name" value="SHOCT"/>
</dbReference>
<sequence>MRDSVVWIVAATMIVLGALFFLPMLGMGMMGGWWPMMGGGMMGGWGPGFGWWGLVMLIFWVFFIIGIVLLVAWGIRQLAAGAGGGGRSRAIEILQERYARGEITREQYEQMRRDLEAPTQP</sequence>
<keyword evidence="1" id="KW-0812">Transmembrane</keyword>
<dbReference type="AlphaFoldDB" id="A0AA41WCC7"/>
<dbReference type="Pfam" id="PF09851">
    <property type="entry name" value="SHOCT"/>
    <property type="match status" value="1"/>
</dbReference>
<feature type="transmembrane region" description="Helical" evidence="1">
    <location>
        <begin position="7"/>
        <end position="29"/>
    </location>
</feature>
<dbReference type="EMBL" id="JAMSLR010000001">
    <property type="protein sequence ID" value="MCM8747864.1"/>
    <property type="molecule type" value="Genomic_DNA"/>
</dbReference>
<dbReference type="Proteomes" id="UP001165306">
    <property type="component" value="Unassembled WGS sequence"/>
</dbReference>
<feature type="transmembrane region" description="Helical" evidence="1">
    <location>
        <begin position="49"/>
        <end position="73"/>
    </location>
</feature>
<keyword evidence="4" id="KW-1185">Reference proteome</keyword>
<protein>
    <submittedName>
        <fullName evidence="3">SHOCT domain-containing protein</fullName>
    </submittedName>
</protein>
<name>A0AA41WCC7_9BACT</name>
<comment type="caution">
    <text evidence="3">The sequence shown here is derived from an EMBL/GenBank/DDBJ whole genome shotgun (WGS) entry which is preliminary data.</text>
</comment>
<evidence type="ECO:0000256" key="1">
    <source>
        <dbReference type="SAM" id="Phobius"/>
    </source>
</evidence>
<evidence type="ECO:0000313" key="3">
    <source>
        <dbReference type="EMBL" id="MCM8747864.1"/>
    </source>
</evidence>
<gene>
    <name evidence="3" type="ORF">NET02_01745</name>
</gene>
<evidence type="ECO:0000313" key="4">
    <source>
        <dbReference type="Proteomes" id="UP001165306"/>
    </source>
</evidence>
<proteinExistence type="predicted"/>
<organism evidence="3 4">
    <name type="scientific">Thermalbibacter longus</name>
    <dbReference type="NCBI Taxonomy" id="2951981"/>
    <lineage>
        <taxon>Bacteria</taxon>
        <taxon>Pseudomonadati</taxon>
        <taxon>Thermomicrobiota</taxon>
        <taxon>Thermomicrobia</taxon>
        <taxon>Thermomicrobiales</taxon>
        <taxon>Thermomicrobiaceae</taxon>
        <taxon>Thermalbibacter</taxon>
    </lineage>
</organism>
<dbReference type="RefSeq" id="WP_284055646.1">
    <property type="nucleotide sequence ID" value="NZ_JAMSLR010000001.1"/>
</dbReference>
<feature type="domain" description="SHOCT" evidence="2">
    <location>
        <begin position="90"/>
        <end position="115"/>
    </location>
</feature>
<evidence type="ECO:0000259" key="2">
    <source>
        <dbReference type="Pfam" id="PF09851"/>
    </source>
</evidence>
<reference evidence="3" key="1">
    <citation type="submission" date="2022-06" db="EMBL/GenBank/DDBJ databases">
        <title>CFH 74404 Thermomicrobiaceae sp.</title>
        <authorList>
            <person name="Ming H."/>
            <person name="Li W.-J."/>
            <person name="Zhao Z."/>
        </authorList>
    </citation>
    <scope>NUCLEOTIDE SEQUENCE</scope>
    <source>
        <strain evidence="3">CFH 74404</strain>
    </source>
</reference>
<accession>A0AA41WCC7</accession>